<sequence length="340" mass="39585">MAKERISDLVDILILLHWVTPKGGDEEGFARSTIYDNLKRLETVKSFSDRKHPGRPTSWTRENKAELTRLVNNRKGVSQRKIGIKFSVNQSTIARQLKKINIKYRKCEKTPKYTIEQQIKAKKRSRKLVNQLYNTKSLQAIDDEKYYCFSGDNMPASSGYYTNNKKTCPESVRIIGKEKFPKKLLKWIAISDCGMSEQLFRTSKAVAINSSIYINECLEKRLLPFIHKYHGDFNYLFWSDLASSHYSKDSLNWMDQYVSYVDKESNPPNVPQARPIENFWAHLAQKVYEGDWQASTEQVLIYRIKLKLQEIDLNFLQSHMKGVRAKLRSIADGGVFSYKK</sequence>
<dbReference type="GeneID" id="136074681"/>
<dbReference type="RefSeq" id="XP_065643092.1">
    <property type="nucleotide sequence ID" value="XM_065787020.1"/>
</dbReference>
<dbReference type="Gene3D" id="3.30.420.10">
    <property type="entry name" value="Ribonuclease H-like superfamily/Ribonuclease H"/>
    <property type="match status" value="1"/>
</dbReference>
<keyword evidence="1" id="KW-1185">Reference proteome</keyword>
<organism evidence="1 2">
    <name type="scientific">Hydra vulgaris</name>
    <name type="common">Hydra</name>
    <name type="synonym">Hydra attenuata</name>
    <dbReference type="NCBI Taxonomy" id="6087"/>
    <lineage>
        <taxon>Eukaryota</taxon>
        <taxon>Metazoa</taxon>
        <taxon>Cnidaria</taxon>
        <taxon>Hydrozoa</taxon>
        <taxon>Hydroidolina</taxon>
        <taxon>Anthoathecata</taxon>
        <taxon>Aplanulata</taxon>
        <taxon>Hydridae</taxon>
        <taxon>Hydra</taxon>
    </lineage>
</organism>
<name>A0ABM4B2R4_HYDVU</name>
<evidence type="ECO:0000313" key="1">
    <source>
        <dbReference type="Proteomes" id="UP001652625"/>
    </source>
</evidence>
<dbReference type="Proteomes" id="UP001652625">
    <property type="component" value="Chromosome 01"/>
</dbReference>
<gene>
    <name evidence="2" type="primary">LOC136074681</name>
</gene>
<accession>A0ABM4B2R4</accession>
<reference evidence="1" key="1">
    <citation type="submission" date="2025-05" db="UniProtKB">
        <authorList>
            <consortium name="RefSeq"/>
        </authorList>
    </citation>
    <scope>NUCLEOTIDE SEQUENCE [LARGE SCALE GENOMIC DNA]</scope>
</reference>
<reference evidence="2" key="2">
    <citation type="submission" date="2025-08" db="UniProtKB">
        <authorList>
            <consortium name="RefSeq"/>
        </authorList>
    </citation>
    <scope>IDENTIFICATION</scope>
</reference>
<protein>
    <submittedName>
        <fullName evidence="2">Uncharacterized protein LOC136074681</fullName>
    </submittedName>
</protein>
<proteinExistence type="predicted"/>
<evidence type="ECO:0000313" key="2">
    <source>
        <dbReference type="RefSeq" id="XP_065643092.1"/>
    </source>
</evidence>
<dbReference type="InterPro" id="IPR036397">
    <property type="entry name" value="RNaseH_sf"/>
</dbReference>